<accession>A0A183V7L2</accession>
<keyword evidence="2" id="KW-1185">Reference proteome</keyword>
<reference evidence="3" key="1">
    <citation type="submission" date="2016-06" db="UniProtKB">
        <authorList>
            <consortium name="WormBaseParasite"/>
        </authorList>
    </citation>
    <scope>IDENTIFICATION</scope>
</reference>
<organism evidence="2 3">
    <name type="scientific">Toxocara canis</name>
    <name type="common">Canine roundworm</name>
    <dbReference type="NCBI Taxonomy" id="6265"/>
    <lineage>
        <taxon>Eukaryota</taxon>
        <taxon>Metazoa</taxon>
        <taxon>Ecdysozoa</taxon>
        <taxon>Nematoda</taxon>
        <taxon>Chromadorea</taxon>
        <taxon>Rhabditida</taxon>
        <taxon>Spirurina</taxon>
        <taxon>Ascaridomorpha</taxon>
        <taxon>Ascaridoidea</taxon>
        <taxon>Toxocaridae</taxon>
        <taxon>Toxocara</taxon>
    </lineage>
</organism>
<evidence type="ECO:0000313" key="1">
    <source>
        <dbReference type="EMBL" id="VDM48053.1"/>
    </source>
</evidence>
<dbReference type="EMBL" id="UYWY01023847">
    <property type="protein sequence ID" value="VDM48053.1"/>
    <property type="molecule type" value="Genomic_DNA"/>
</dbReference>
<proteinExistence type="predicted"/>
<gene>
    <name evidence="1" type="ORF">TCNE_LOCUS16732</name>
</gene>
<name>A0A183V7L2_TOXCA</name>
<dbReference type="Proteomes" id="UP000050794">
    <property type="component" value="Unassembled WGS sequence"/>
</dbReference>
<dbReference type="WBParaSite" id="TCNE_0001673301-mRNA-1">
    <property type="protein sequence ID" value="TCNE_0001673301-mRNA-1"/>
    <property type="gene ID" value="TCNE_0001673301"/>
</dbReference>
<sequence>MMLSQVELCKLQSKDIWKQLSFIITKSRFVRDESFVNEVYANANVFGTTCCACTQGPPGPRGPPGEAGENG</sequence>
<reference evidence="1 2" key="2">
    <citation type="submission" date="2018-11" db="EMBL/GenBank/DDBJ databases">
        <authorList>
            <consortium name="Pathogen Informatics"/>
        </authorList>
    </citation>
    <scope>NUCLEOTIDE SEQUENCE [LARGE SCALE GENOMIC DNA]</scope>
</reference>
<evidence type="ECO:0000313" key="2">
    <source>
        <dbReference type="Proteomes" id="UP000050794"/>
    </source>
</evidence>
<protein>
    <submittedName>
        <fullName evidence="3">Col_cuticle_N domain-containing protein</fullName>
    </submittedName>
</protein>
<dbReference type="AlphaFoldDB" id="A0A183V7L2"/>
<evidence type="ECO:0000313" key="3">
    <source>
        <dbReference type="WBParaSite" id="TCNE_0001673301-mRNA-1"/>
    </source>
</evidence>